<dbReference type="InterPro" id="IPR001214">
    <property type="entry name" value="SET_dom"/>
</dbReference>
<dbReference type="PANTHER" id="PTHR12197">
    <property type="entry name" value="HISTONE-LYSINE N-METHYLTRANSFERASE SMYD"/>
    <property type="match status" value="1"/>
</dbReference>
<dbReference type="InterPro" id="IPR046341">
    <property type="entry name" value="SET_dom_sf"/>
</dbReference>
<dbReference type="PANTHER" id="PTHR12197:SF251">
    <property type="entry name" value="EG:BACR7C10.4 PROTEIN"/>
    <property type="match status" value="1"/>
</dbReference>
<reference evidence="3" key="1">
    <citation type="submission" date="2020-05" db="EMBL/GenBank/DDBJ databases">
        <title>Phylogenomic resolution of chytrid fungi.</title>
        <authorList>
            <person name="Stajich J.E."/>
            <person name="Amses K."/>
            <person name="Simmons R."/>
            <person name="Seto K."/>
            <person name="Myers J."/>
            <person name="Bonds A."/>
            <person name="Quandt C.A."/>
            <person name="Barry K."/>
            <person name="Liu P."/>
            <person name="Grigoriev I."/>
            <person name="Longcore J.E."/>
            <person name="James T.Y."/>
        </authorList>
    </citation>
    <scope>NUCLEOTIDE SEQUENCE</scope>
    <source>
        <strain evidence="3">JEL0476</strain>
    </source>
</reference>
<feature type="region of interest" description="Disordered" evidence="1">
    <location>
        <begin position="507"/>
        <end position="554"/>
    </location>
</feature>
<evidence type="ECO:0000256" key="1">
    <source>
        <dbReference type="SAM" id="MobiDB-lite"/>
    </source>
</evidence>
<evidence type="ECO:0000313" key="3">
    <source>
        <dbReference type="EMBL" id="KAJ3221797.1"/>
    </source>
</evidence>
<dbReference type="CDD" id="cd20071">
    <property type="entry name" value="SET_SMYD"/>
    <property type="match status" value="1"/>
</dbReference>
<feature type="compositionally biased region" description="Polar residues" evidence="1">
    <location>
        <begin position="507"/>
        <end position="516"/>
    </location>
</feature>
<dbReference type="SUPFAM" id="SSF82199">
    <property type="entry name" value="SET domain"/>
    <property type="match status" value="1"/>
</dbReference>
<protein>
    <recommendedName>
        <fullName evidence="2">SET domain-containing protein</fullName>
    </recommendedName>
</protein>
<dbReference type="GO" id="GO:0005634">
    <property type="term" value="C:nucleus"/>
    <property type="evidence" value="ECO:0007669"/>
    <property type="project" value="TreeGrafter"/>
</dbReference>
<evidence type="ECO:0000313" key="4">
    <source>
        <dbReference type="Proteomes" id="UP001211065"/>
    </source>
</evidence>
<dbReference type="AlphaFoldDB" id="A0AAD5Y0G1"/>
<gene>
    <name evidence="3" type="ORF">HK099_003091</name>
</gene>
<comment type="caution">
    <text evidence="3">The sequence shown here is derived from an EMBL/GenBank/DDBJ whole genome shotgun (WGS) entry which is preliminary data.</text>
</comment>
<accession>A0AAD5Y0G1</accession>
<feature type="compositionally biased region" description="Low complexity" evidence="1">
    <location>
        <begin position="532"/>
        <end position="546"/>
    </location>
</feature>
<sequence>MSNFVKEDKPATAVENDLVPKNEKFGLNVTEEKGRCLVSKQDFDTIGTSILSTKAYAFSIFDKYKKRYCGVCLKKSELPQFTLHCNLCDSIYVCSANCLNELIANGHHLICRSLRRIATFKHSIHEKGVIKILLFLLKQRLFEKEVFKLPSFDGFQADENVYTGLKEIRKFLNDKENKFSKNALNGPNLQPNGNVSSAIKLKKEGGEDIDLTLLVKSPEKTNTLKKEENIVFNSNWEQMEELQSHYKNWLEDDKKEWKKANSFVFKIIEESQVLEDKKELLRILSDIEIQSKKNANTNKPSTSNTATFDLMEFHSCKPNCECIHDGLHITVKSIRKIKKGNITLDIHSKTFVLQGEDLTISYIDVNLPVQARRQKLKQEYFFICNCDRCVRESANTKSKQKIQYQQQKQQSPNLSSKQKRNSKSRIAGTLIEAGDNSSLNYIQQLEDQIQINIGEQSVQLNLNESMRNGNNRNYNQSGYLYQKEMINQQQEFLLQDGFQNFNIDNHQSQHSKQHSNYIHPGSHFYSPPLQPNPQQQQQQQQQHPQQFYSQAGSSSAQIIDQNQPYFWLSPPGMVANNNGLQTKNLNNNGIGVGYYNNIQPNNNFIYQQNPPPRFF</sequence>
<dbReference type="Proteomes" id="UP001211065">
    <property type="component" value="Unassembled WGS sequence"/>
</dbReference>
<dbReference type="PROSITE" id="PS50280">
    <property type="entry name" value="SET"/>
    <property type="match status" value="1"/>
</dbReference>
<proteinExistence type="predicted"/>
<dbReference type="InterPro" id="IPR050869">
    <property type="entry name" value="H3K4_H4K5_MeTrfase"/>
</dbReference>
<dbReference type="Gene3D" id="2.170.270.10">
    <property type="entry name" value="SET domain"/>
    <property type="match status" value="1"/>
</dbReference>
<name>A0AAD5Y0G1_9FUNG</name>
<organism evidence="3 4">
    <name type="scientific">Clydaea vesicula</name>
    <dbReference type="NCBI Taxonomy" id="447962"/>
    <lineage>
        <taxon>Eukaryota</taxon>
        <taxon>Fungi</taxon>
        <taxon>Fungi incertae sedis</taxon>
        <taxon>Chytridiomycota</taxon>
        <taxon>Chytridiomycota incertae sedis</taxon>
        <taxon>Chytridiomycetes</taxon>
        <taxon>Lobulomycetales</taxon>
        <taxon>Lobulomycetaceae</taxon>
        <taxon>Clydaea</taxon>
    </lineage>
</organism>
<feature type="region of interest" description="Disordered" evidence="1">
    <location>
        <begin position="400"/>
        <end position="423"/>
    </location>
</feature>
<dbReference type="EMBL" id="JADGJW010000208">
    <property type="protein sequence ID" value="KAJ3221797.1"/>
    <property type="molecule type" value="Genomic_DNA"/>
</dbReference>
<keyword evidence="4" id="KW-1185">Reference proteome</keyword>
<feature type="domain" description="SET" evidence="2">
    <location>
        <begin position="23"/>
        <end position="363"/>
    </location>
</feature>
<evidence type="ECO:0000259" key="2">
    <source>
        <dbReference type="PROSITE" id="PS50280"/>
    </source>
</evidence>
<feature type="compositionally biased region" description="Low complexity" evidence="1">
    <location>
        <begin position="401"/>
        <end position="416"/>
    </location>
</feature>